<dbReference type="InterPro" id="IPR003594">
    <property type="entry name" value="HATPase_dom"/>
</dbReference>
<dbReference type="InterPro" id="IPR005467">
    <property type="entry name" value="His_kinase_dom"/>
</dbReference>
<dbReference type="NCBIfam" id="TIGR00229">
    <property type="entry name" value="sensory_box"/>
    <property type="match status" value="2"/>
</dbReference>
<dbReference type="InterPro" id="IPR013767">
    <property type="entry name" value="PAS_fold"/>
</dbReference>
<evidence type="ECO:0000256" key="2">
    <source>
        <dbReference type="ARBA" id="ARBA00012438"/>
    </source>
</evidence>
<dbReference type="Gene3D" id="3.30.565.10">
    <property type="entry name" value="Histidine kinase-like ATPase, C-terminal domain"/>
    <property type="match status" value="1"/>
</dbReference>
<comment type="caution">
    <text evidence="13">The sequence shown here is derived from an EMBL/GenBank/DDBJ whole genome shotgun (WGS) entry which is preliminary data.</text>
</comment>
<evidence type="ECO:0000313" key="13">
    <source>
        <dbReference type="EMBL" id="GAA0356391.1"/>
    </source>
</evidence>
<dbReference type="InterPro" id="IPR036097">
    <property type="entry name" value="HisK_dim/P_sf"/>
</dbReference>
<dbReference type="EC" id="2.7.13.3" evidence="2"/>
<evidence type="ECO:0000313" key="14">
    <source>
        <dbReference type="Proteomes" id="UP001501757"/>
    </source>
</evidence>
<keyword evidence="5" id="KW-0547">Nucleotide-binding</keyword>
<evidence type="ECO:0000259" key="11">
    <source>
        <dbReference type="PROSITE" id="PS50110"/>
    </source>
</evidence>
<dbReference type="PRINTS" id="PR00344">
    <property type="entry name" value="BCTRLSENSOR"/>
</dbReference>
<keyword evidence="8" id="KW-0902">Two-component regulatory system</keyword>
<keyword evidence="14" id="KW-1185">Reference proteome</keyword>
<dbReference type="Proteomes" id="UP001501757">
    <property type="component" value="Unassembled WGS sequence"/>
</dbReference>
<dbReference type="CDD" id="cd00156">
    <property type="entry name" value="REC"/>
    <property type="match status" value="1"/>
</dbReference>
<gene>
    <name evidence="13" type="ORF">GCM10009092_20780</name>
</gene>
<dbReference type="RefSeq" id="WP_343844730.1">
    <property type="nucleotide sequence ID" value="NZ_BAAAEI010000010.1"/>
</dbReference>
<comment type="catalytic activity">
    <reaction evidence="1">
        <text>ATP + protein L-histidine = ADP + protein N-phospho-L-histidine.</text>
        <dbReference type="EC" id="2.7.13.3"/>
    </reaction>
</comment>
<evidence type="ECO:0000256" key="3">
    <source>
        <dbReference type="ARBA" id="ARBA00022553"/>
    </source>
</evidence>
<proteinExistence type="predicted"/>
<evidence type="ECO:0000256" key="4">
    <source>
        <dbReference type="ARBA" id="ARBA00022679"/>
    </source>
</evidence>
<evidence type="ECO:0000259" key="10">
    <source>
        <dbReference type="PROSITE" id="PS50109"/>
    </source>
</evidence>
<dbReference type="InterPro" id="IPR035965">
    <property type="entry name" value="PAS-like_dom_sf"/>
</dbReference>
<dbReference type="PROSITE" id="PS50110">
    <property type="entry name" value="RESPONSE_REGULATORY"/>
    <property type="match status" value="1"/>
</dbReference>
<keyword evidence="4" id="KW-0808">Transferase</keyword>
<dbReference type="SMART" id="SM00091">
    <property type="entry name" value="PAS"/>
    <property type="match status" value="3"/>
</dbReference>
<dbReference type="Pfam" id="PF00512">
    <property type="entry name" value="HisKA"/>
    <property type="match status" value="1"/>
</dbReference>
<dbReference type="Pfam" id="PF00072">
    <property type="entry name" value="Response_reg"/>
    <property type="match status" value="1"/>
</dbReference>
<dbReference type="CDD" id="cd00130">
    <property type="entry name" value="PAS"/>
    <property type="match status" value="2"/>
</dbReference>
<dbReference type="PANTHER" id="PTHR43065:SF42">
    <property type="entry name" value="TWO-COMPONENT SENSOR PPRA"/>
    <property type="match status" value="1"/>
</dbReference>
<evidence type="ECO:0000256" key="1">
    <source>
        <dbReference type="ARBA" id="ARBA00000085"/>
    </source>
</evidence>
<dbReference type="InterPro" id="IPR001789">
    <property type="entry name" value="Sig_transdc_resp-reg_receiver"/>
</dbReference>
<feature type="modified residue" description="4-aspartylphosphate" evidence="9">
    <location>
        <position position="731"/>
    </location>
</feature>
<dbReference type="Gene3D" id="3.30.450.20">
    <property type="entry name" value="PAS domain"/>
    <property type="match status" value="2"/>
</dbReference>
<keyword evidence="7" id="KW-0067">ATP-binding</keyword>
<dbReference type="EMBL" id="BAAAEI010000010">
    <property type="protein sequence ID" value="GAA0356391.1"/>
    <property type="molecule type" value="Genomic_DNA"/>
</dbReference>
<keyword evidence="3 9" id="KW-0597">Phosphoprotein</keyword>
<name>A0ABN0X6L1_9ALTE</name>
<dbReference type="SUPFAM" id="SSF55785">
    <property type="entry name" value="PYP-like sensor domain (PAS domain)"/>
    <property type="match status" value="2"/>
</dbReference>
<protein>
    <recommendedName>
        <fullName evidence="2">histidine kinase</fullName>
        <ecNumber evidence="2">2.7.13.3</ecNumber>
    </recommendedName>
</protein>
<organism evidence="13 14">
    <name type="scientific">Bowmanella denitrificans</name>
    <dbReference type="NCBI Taxonomy" id="366582"/>
    <lineage>
        <taxon>Bacteria</taxon>
        <taxon>Pseudomonadati</taxon>
        <taxon>Pseudomonadota</taxon>
        <taxon>Gammaproteobacteria</taxon>
        <taxon>Alteromonadales</taxon>
        <taxon>Alteromonadaceae</taxon>
        <taxon>Bowmanella</taxon>
    </lineage>
</organism>
<dbReference type="Gene3D" id="1.10.287.130">
    <property type="match status" value="1"/>
</dbReference>
<dbReference type="SUPFAM" id="SSF52172">
    <property type="entry name" value="CheY-like"/>
    <property type="match status" value="1"/>
</dbReference>
<dbReference type="SMART" id="SM00387">
    <property type="entry name" value="HATPase_c"/>
    <property type="match status" value="1"/>
</dbReference>
<feature type="domain" description="Histidine kinase" evidence="10">
    <location>
        <begin position="436"/>
        <end position="656"/>
    </location>
</feature>
<feature type="domain" description="Response regulatory" evidence="11">
    <location>
        <begin position="682"/>
        <end position="797"/>
    </location>
</feature>
<dbReference type="PROSITE" id="PS50112">
    <property type="entry name" value="PAS"/>
    <property type="match status" value="1"/>
</dbReference>
<dbReference type="Pfam" id="PF00989">
    <property type="entry name" value="PAS"/>
    <property type="match status" value="2"/>
</dbReference>
<dbReference type="Gene3D" id="3.40.50.2300">
    <property type="match status" value="1"/>
</dbReference>
<dbReference type="SUPFAM" id="SSF55874">
    <property type="entry name" value="ATPase domain of HSP90 chaperone/DNA topoisomerase II/histidine kinase"/>
    <property type="match status" value="1"/>
</dbReference>
<dbReference type="PROSITE" id="PS50109">
    <property type="entry name" value="HIS_KIN"/>
    <property type="match status" value="1"/>
</dbReference>
<feature type="domain" description="PAS" evidence="12">
    <location>
        <begin position="294"/>
        <end position="364"/>
    </location>
</feature>
<evidence type="ECO:0000256" key="7">
    <source>
        <dbReference type="ARBA" id="ARBA00022840"/>
    </source>
</evidence>
<dbReference type="InterPro" id="IPR036890">
    <property type="entry name" value="HATPase_C_sf"/>
</dbReference>
<reference evidence="13 14" key="1">
    <citation type="journal article" date="2019" name="Int. J. Syst. Evol. Microbiol.">
        <title>The Global Catalogue of Microorganisms (GCM) 10K type strain sequencing project: providing services to taxonomists for standard genome sequencing and annotation.</title>
        <authorList>
            <consortium name="The Broad Institute Genomics Platform"/>
            <consortium name="The Broad Institute Genome Sequencing Center for Infectious Disease"/>
            <person name="Wu L."/>
            <person name="Ma J."/>
        </authorList>
    </citation>
    <scope>NUCLEOTIDE SEQUENCE [LARGE SCALE GENOMIC DNA]</scope>
    <source>
        <strain evidence="13 14">JCM 13378</strain>
    </source>
</reference>
<keyword evidence="6" id="KW-0418">Kinase</keyword>
<dbReference type="PANTHER" id="PTHR43065">
    <property type="entry name" value="SENSOR HISTIDINE KINASE"/>
    <property type="match status" value="1"/>
</dbReference>
<evidence type="ECO:0000256" key="5">
    <source>
        <dbReference type="ARBA" id="ARBA00022741"/>
    </source>
</evidence>
<sequence length="802" mass="88913">MDKALLTGGPSSSGKQNNLTSGLNLLDLVRPLVKQGCFTGELCSTMGAVLQLFSFPVVLVKTDGRVCFGNSAASRLFGCDSDTRWQKLNLADLESSEPIADFLNDLHEKGEIPAAHYSLQLDSNTLVTCRLSGLRCTEQIDSSALLLIFEPEELPLMNSLRIDLFEANPAAIWVVERHHFQFLSTNKVALDLLGQHAEYLRHTSLLDLLNKQDVDSFLTRLECVINDKSQQGALGLWRVSCRVEGRAEPRWLELLVNPIHYGGRHALAMIAFDETSRVLAEQETLSWFRDISHQRTELEEILDNMVDAVITINEKGLVEHCNPSTTKLFGYSAKELLGQNINTLMPADVAAQHDGYLMNYLKTGNAQIIGVGRDVTAKHKEGWEFPIRLSVSELPPAENGLRRFLGTCHDLTLLKEQEKQLLLNQKLGAVGSLANGVAHDFNNILGIISGYAELSQMELTDEPAGKYQEKILSACERAAVLTRKLLDFSSSKPGQEDILDIGQVIEHMDEMLVEAVTRSVNIHYQLQDNLWLVLLDKGGFENVLLNLAINARQAMQEGGNILVITRNLMIGALEGQSLGIVAGEYVQVSVVDNGCGMDEETKLRVFEPFFTTKGRDGTGLGLAQVYSFVHRSGGGIGLESTPGQGSRFELYFPRYHADEQDIAAQAPAVSNDIRPQFRQHASILLVDDEKELLSVTRAVLEAAGYRVLQANNVDDAMRLLGTHKIDVVLTDVVMPGRGGIYLSEQIDKYYPHIKVQLITGFASERSNQLEQENPYYRHRLIKPVSASNLLKRMAELLVEARA</sequence>
<evidence type="ECO:0000256" key="9">
    <source>
        <dbReference type="PROSITE-ProRule" id="PRU00169"/>
    </source>
</evidence>
<accession>A0ABN0X6L1</accession>
<dbReference type="CDD" id="cd00082">
    <property type="entry name" value="HisKA"/>
    <property type="match status" value="1"/>
</dbReference>
<dbReference type="InterPro" id="IPR011006">
    <property type="entry name" value="CheY-like_superfamily"/>
</dbReference>
<dbReference type="Pfam" id="PF02518">
    <property type="entry name" value="HATPase_c"/>
    <property type="match status" value="1"/>
</dbReference>
<dbReference type="SMART" id="SM00448">
    <property type="entry name" value="REC"/>
    <property type="match status" value="1"/>
</dbReference>
<dbReference type="InterPro" id="IPR003661">
    <property type="entry name" value="HisK_dim/P_dom"/>
</dbReference>
<evidence type="ECO:0000259" key="12">
    <source>
        <dbReference type="PROSITE" id="PS50112"/>
    </source>
</evidence>
<evidence type="ECO:0000256" key="6">
    <source>
        <dbReference type="ARBA" id="ARBA00022777"/>
    </source>
</evidence>
<evidence type="ECO:0000256" key="8">
    <source>
        <dbReference type="ARBA" id="ARBA00023012"/>
    </source>
</evidence>
<dbReference type="InterPro" id="IPR004358">
    <property type="entry name" value="Sig_transdc_His_kin-like_C"/>
</dbReference>
<dbReference type="SMART" id="SM00388">
    <property type="entry name" value="HisKA"/>
    <property type="match status" value="1"/>
</dbReference>
<dbReference type="SUPFAM" id="SSF47384">
    <property type="entry name" value="Homodimeric domain of signal transducing histidine kinase"/>
    <property type="match status" value="1"/>
</dbReference>
<dbReference type="InterPro" id="IPR000014">
    <property type="entry name" value="PAS"/>
</dbReference>